<dbReference type="InterPro" id="IPR050267">
    <property type="entry name" value="Anti-sigma-factor_SerPK"/>
</dbReference>
<evidence type="ECO:0000256" key="5">
    <source>
        <dbReference type="ARBA" id="ARBA00022840"/>
    </source>
</evidence>
<evidence type="ECO:0000256" key="4">
    <source>
        <dbReference type="ARBA" id="ARBA00022777"/>
    </source>
</evidence>
<dbReference type="HAMAP" id="MF_00638">
    <property type="entry name" value="Anti_sigma_B"/>
    <property type="match status" value="1"/>
</dbReference>
<dbReference type="InterPro" id="IPR003594">
    <property type="entry name" value="HATPase_dom"/>
</dbReference>
<gene>
    <name evidence="6" type="primary">rsbW</name>
    <name evidence="8" type="ORF">AS180_03840</name>
</gene>
<dbReference type="Pfam" id="PF13581">
    <property type="entry name" value="HATPase_c_2"/>
    <property type="match status" value="1"/>
</dbReference>
<evidence type="ECO:0000256" key="6">
    <source>
        <dbReference type="HAMAP-Rule" id="MF_00638"/>
    </source>
</evidence>
<dbReference type="EC" id="2.7.11.1" evidence="6"/>
<evidence type="ECO:0000256" key="1">
    <source>
        <dbReference type="ARBA" id="ARBA00022527"/>
    </source>
</evidence>
<dbReference type="InterPro" id="IPR036890">
    <property type="entry name" value="HATPase_C_sf"/>
</dbReference>
<comment type="catalytic activity">
    <reaction evidence="6">
        <text>L-threonyl-[protein] + ATP = O-phospho-L-threonyl-[protein] + ADP + H(+)</text>
        <dbReference type="Rhea" id="RHEA:46608"/>
        <dbReference type="Rhea" id="RHEA-COMP:11060"/>
        <dbReference type="Rhea" id="RHEA-COMP:11605"/>
        <dbReference type="ChEBI" id="CHEBI:15378"/>
        <dbReference type="ChEBI" id="CHEBI:30013"/>
        <dbReference type="ChEBI" id="CHEBI:30616"/>
        <dbReference type="ChEBI" id="CHEBI:61977"/>
        <dbReference type="ChEBI" id="CHEBI:456216"/>
        <dbReference type="EC" id="2.7.11.1"/>
    </reaction>
</comment>
<evidence type="ECO:0000256" key="3">
    <source>
        <dbReference type="ARBA" id="ARBA00022741"/>
    </source>
</evidence>
<dbReference type="GO" id="GO:0106310">
    <property type="term" value="F:protein serine kinase activity"/>
    <property type="evidence" value="ECO:0007669"/>
    <property type="project" value="RHEA"/>
</dbReference>
<dbReference type="PANTHER" id="PTHR35526:SF9">
    <property type="entry name" value="SERINE-PROTEIN KINASE RSBW"/>
    <property type="match status" value="1"/>
</dbReference>
<keyword evidence="5 6" id="KW-0067">ATP-binding</keyword>
<dbReference type="PANTHER" id="PTHR35526">
    <property type="entry name" value="ANTI-SIGMA-F FACTOR RSBW-RELATED"/>
    <property type="match status" value="1"/>
</dbReference>
<dbReference type="GO" id="GO:0016989">
    <property type="term" value="F:sigma factor antagonist activity"/>
    <property type="evidence" value="ECO:0007669"/>
    <property type="project" value="InterPro"/>
</dbReference>
<protein>
    <recommendedName>
        <fullName evidence="6">Serine-protein kinase RsbW</fullName>
        <ecNumber evidence="6">2.7.11.1</ecNumber>
    </recommendedName>
    <alternativeName>
        <fullName evidence="6">Anti-sigma-B factor</fullName>
    </alternativeName>
    <alternativeName>
        <fullName evidence="6">Sigma-B negative effector RsbW</fullName>
    </alternativeName>
</protein>
<evidence type="ECO:0000259" key="7">
    <source>
        <dbReference type="Pfam" id="PF13581"/>
    </source>
</evidence>
<evidence type="ECO:0000313" key="9">
    <source>
        <dbReference type="Proteomes" id="UP000053681"/>
    </source>
</evidence>
<reference evidence="8 9" key="1">
    <citation type="submission" date="2015-11" db="EMBL/GenBank/DDBJ databases">
        <title>Bacillus caseinolyticus sp nov.</title>
        <authorList>
            <person name="Dastager S.G."/>
            <person name="Mawlankar R."/>
        </authorList>
    </citation>
    <scope>NUCLEOTIDE SEQUENCE [LARGE SCALE GENOMIC DNA]</scope>
    <source>
        <strain evidence="8 9">SGD-V-76</strain>
    </source>
</reference>
<dbReference type="GO" id="GO:0005524">
    <property type="term" value="F:ATP binding"/>
    <property type="evidence" value="ECO:0007669"/>
    <property type="project" value="UniProtKB-KW"/>
</dbReference>
<dbReference type="AlphaFoldDB" id="A0A0V8JQ97"/>
<dbReference type="InterPro" id="IPR010193">
    <property type="entry name" value="RsbW"/>
</dbReference>
<keyword evidence="9" id="KW-1185">Reference proteome</keyword>
<dbReference type="Proteomes" id="UP000053681">
    <property type="component" value="Unassembled WGS sequence"/>
</dbReference>
<feature type="domain" description="Histidine kinase/HSP90-like ATPase" evidence="7">
    <location>
        <begin position="12"/>
        <end position="141"/>
    </location>
</feature>
<comment type="catalytic activity">
    <reaction evidence="6">
        <text>L-seryl-[protein] + ATP = O-phospho-L-seryl-[protein] + ADP + H(+)</text>
        <dbReference type="Rhea" id="RHEA:17989"/>
        <dbReference type="Rhea" id="RHEA-COMP:9863"/>
        <dbReference type="Rhea" id="RHEA-COMP:11604"/>
        <dbReference type="ChEBI" id="CHEBI:15378"/>
        <dbReference type="ChEBI" id="CHEBI:29999"/>
        <dbReference type="ChEBI" id="CHEBI:30616"/>
        <dbReference type="ChEBI" id="CHEBI:83421"/>
        <dbReference type="ChEBI" id="CHEBI:456216"/>
        <dbReference type="EC" id="2.7.11.1"/>
    </reaction>
</comment>
<keyword evidence="4 6" id="KW-0418">Kinase</keyword>
<organism evidence="8 9">
    <name type="scientific">Priestia veravalensis</name>
    <dbReference type="NCBI Taxonomy" id="1414648"/>
    <lineage>
        <taxon>Bacteria</taxon>
        <taxon>Bacillati</taxon>
        <taxon>Bacillota</taxon>
        <taxon>Bacilli</taxon>
        <taxon>Bacillales</taxon>
        <taxon>Bacillaceae</taxon>
        <taxon>Priestia</taxon>
    </lineage>
</organism>
<dbReference type="NCBIfam" id="NF003144">
    <property type="entry name" value="PRK04069.1"/>
    <property type="match status" value="1"/>
</dbReference>
<dbReference type="Gene3D" id="3.30.565.10">
    <property type="entry name" value="Histidine kinase-like ATPase, C-terminal domain"/>
    <property type="match status" value="1"/>
</dbReference>
<keyword evidence="2 6" id="KW-0808">Transferase</keyword>
<proteinExistence type="inferred from homology"/>
<dbReference type="NCBIfam" id="TIGR01924">
    <property type="entry name" value="rsbW_low_gc"/>
    <property type="match status" value="1"/>
</dbReference>
<comment type="similarity">
    <text evidence="6">Belongs to the anti-sigma-factor family.</text>
</comment>
<dbReference type="SUPFAM" id="SSF55874">
    <property type="entry name" value="ATPase domain of HSP90 chaperone/DNA topoisomerase II/histidine kinase"/>
    <property type="match status" value="1"/>
</dbReference>
<dbReference type="CDD" id="cd16936">
    <property type="entry name" value="HATPase_RsbW-like"/>
    <property type="match status" value="1"/>
</dbReference>
<comment type="caution">
    <text evidence="8">The sequence shown here is derived from an EMBL/GenBank/DDBJ whole genome shotgun (WGS) entry which is preliminary data.</text>
</comment>
<sequence length="161" mass="18320">MKQPYDFVEMKIPAKPDYVAIIRLTLSGVANRMGFSYDDIEDMKIAISEACTNAVQHAYKEDENGEVKVGFGLFSDRLEIMVVDKGESFNFEELKEKIGPYETAKEVEMLPEGGLGLYLIETLMDEVKMMNSKGVTLMMTKYLQREQVESDENTVSTYEIN</sequence>
<name>A0A0V8JQ97_9BACI</name>
<comment type="function">
    <text evidence="6">Negative regulator of sigma-B activity. Phosphorylates and inactivates its specific antagonist protein, RsbV. Upon phosphorylation of RsbV, RsbW is released and binds to sigma-B, thereby blocking its ability to form an RNA polymerase holoenzyme (E-sigma-B).</text>
</comment>
<dbReference type="GeneID" id="93684744"/>
<evidence type="ECO:0000256" key="2">
    <source>
        <dbReference type="ARBA" id="ARBA00022679"/>
    </source>
</evidence>
<dbReference type="GO" id="GO:0004674">
    <property type="term" value="F:protein serine/threonine kinase activity"/>
    <property type="evidence" value="ECO:0007669"/>
    <property type="project" value="UniProtKB-KW"/>
</dbReference>
<dbReference type="RefSeq" id="WP_061785866.1">
    <property type="nucleotide sequence ID" value="NZ_KQ758630.1"/>
</dbReference>
<keyword evidence="3 6" id="KW-0547">Nucleotide-binding</keyword>
<evidence type="ECO:0000313" key="8">
    <source>
        <dbReference type="EMBL" id="KSU89137.1"/>
    </source>
</evidence>
<accession>A0A0V8JQ97</accession>
<keyword evidence="1 6" id="KW-0723">Serine/threonine-protein kinase</keyword>
<dbReference type="EMBL" id="LNQP01000010">
    <property type="protein sequence ID" value="KSU89137.1"/>
    <property type="molecule type" value="Genomic_DNA"/>
</dbReference>